<dbReference type="EMBL" id="JADNYJ010000073">
    <property type="protein sequence ID" value="KAF8891081.1"/>
    <property type="molecule type" value="Genomic_DNA"/>
</dbReference>
<evidence type="ECO:0000313" key="3">
    <source>
        <dbReference type="Proteomes" id="UP000724874"/>
    </source>
</evidence>
<feature type="compositionally biased region" description="Polar residues" evidence="1">
    <location>
        <begin position="38"/>
        <end position="55"/>
    </location>
</feature>
<name>A0A9P5NKI7_GYMJU</name>
<reference evidence="2" key="1">
    <citation type="submission" date="2020-11" db="EMBL/GenBank/DDBJ databases">
        <authorList>
            <consortium name="DOE Joint Genome Institute"/>
            <person name="Ahrendt S."/>
            <person name="Riley R."/>
            <person name="Andreopoulos W."/>
            <person name="LaButti K."/>
            <person name="Pangilinan J."/>
            <person name="Ruiz-duenas F.J."/>
            <person name="Barrasa J.M."/>
            <person name="Sanchez-Garcia M."/>
            <person name="Camarero S."/>
            <person name="Miyauchi S."/>
            <person name="Serrano A."/>
            <person name="Linde D."/>
            <person name="Babiker R."/>
            <person name="Drula E."/>
            <person name="Ayuso-Fernandez I."/>
            <person name="Pacheco R."/>
            <person name="Padilla G."/>
            <person name="Ferreira P."/>
            <person name="Barriuso J."/>
            <person name="Kellner H."/>
            <person name="Castanera R."/>
            <person name="Alfaro M."/>
            <person name="Ramirez L."/>
            <person name="Pisabarro A.G."/>
            <person name="Kuo A."/>
            <person name="Tritt A."/>
            <person name="Lipzen A."/>
            <person name="He G."/>
            <person name="Yan M."/>
            <person name="Ng V."/>
            <person name="Cullen D."/>
            <person name="Martin F."/>
            <person name="Rosso M.-N."/>
            <person name="Henrissat B."/>
            <person name="Hibbett D."/>
            <person name="Martinez A.T."/>
            <person name="Grigoriev I.V."/>
        </authorList>
    </citation>
    <scope>NUCLEOTIDE SEQUENCE</scope>
    <source>
        <strain evidence="2">AH 44721</strain>
    </source>
</reference>
<proteinExistence type="predicted"/>
<accession>A0A9P5NKI7</accession>
<dbReference type="AlphaFoldDB" id="A0A9P5NKI7"/>
<evidence type="ECO:0000313" key="2">
    <source>
        <dbReference type="EMBL" id="KAF8891081.1"/>
    </source>
</evidence>
<feature type="region of interest" description="Disordered" evidence="1">
    <location>
        <begin position="1"/>
        <end position="62"/>
    </location>
</feature>
<keyword evidence="3" id="KW-1185">Reference proteome</keyword>
<protein>
    <submittedName>
        <fullName evidence="2">Uncharacterized protein</fullName>
    </submittedName>
</protein>
<comment type="caution">
    <text evidence="2">The sequence shown here is derived from an EMBL/GenBank/DDBJ whole genome shotgun (WGS) entry which is preliminary data.</text>
</comment>
<sequence>MTEECARHRRHRQHRMLSMETRPRSISTAPASIYHPPSASQSSKSQTAVSTTSCSRDLRDNNSDGLTWPVRMVLKMRVVVSSYQA</sequence>
<organism evidence="2 3">
    <name type="scientific">Gymnopilus junonius</name>
    <name type="common">Spectacular rustgill mushroom</name>
    <name type="synonym">Gymnopilus spectabilis subsp. junonius</name>
    <dbReference type="NCBI Taxonomy" id="109634"/>
    <lineage>
        <taxon>Eukaryota</taxon>
        <taxon>Fungi</taxon>
        <taxon>Dikarya</taxon>
        <taxon>Basidiomycota</taxon>
        <taxon>Agaricomycotina</taxon>
        <taxon>Agaricomycetes</taxon>
        <taxon>Agaricomycetidae</taxon>
        <taxon>Agaricales</taxon>
        <taxon>Agaricineae</taxon>
        <taxon>Hymenogastraceae</taxon>
        <taxon>Gymnopilus</taxon>
    </lineage>
</organism>
<dbReference type="Proteomes" id="UP000724874">
    <property type="component" value="Unassembled WGS sequence"/>
</dbReference>
<gene>
    <name evidence="2" type="ORF">CPB84DRAFT_1383445</name>
</gene>
<evidence type="ECO:0000256" key="1">
    <source>
        <dbReference type="SAM" id="MobiDB-lite"/>
    </source>
</evidence>